<evidence type="ECO:0000256" key="1">
    <source>
        <dbReference type="PROSITE-ProRule" id="PRU00169"/>
    </source>
</evidence>
<dbReference type="SUPFAM" id="SSF52172">
    <property type="entry name" value="CheY-like"/>
    <property type="match status" value="1"/>
</dbReference>
<dbReference type="InterPro" id="IPR011006">
    <property type="entry name" value="CheY-like_superfamily"/>
</dbReference>
<feature type="domain" description="Response regulatory" evidence="2">
    <location>
        <begin position="6"/>
        <end position="128"/>
    </location>
</feature>
<dbReference type="InterPro" id="IPR052893">
    <property type="entry name" value="TCS_response_regulator"/>
</dbReference>
<dbReference type="Pfam" id="PF00072">
    <property type="entry name" value="Response_reg"/>
    <property type="match status" value="1"/>
</dbReference>
<reference evidence="3" key="1">
    <citation type="submission" date="2021-12" db="EMBL/GenBank/DDBJ databases">
        <title>Novel species in genus Dyadobacter.</title>
        <authorList>
            <person name="Ma C."/>
        </authorList>
    </citation>
    <scope>NUCLEOTIDE SEQUENCE</scope>
    <source>
        <strain evidence="3">LJ419</strain>
    </source>
</reference>
<dbReference type="InterPro" id="IPR001789">
    <property type="entry name" value="Sig_transdc_resp-reg_receiver"/>
</dbReference>
<accession>A0A9X1PSF0</accession>
<sequence length="141" mass="16191">MNKNGEIIIIEDDEDDQEMLEEVFNKLNHPNKRVYFIDGEAALEYLRKPNSHPFIILSDINLPKLDGLKLKEKLQTDAELSLKCIPYLFFSTAVNQQVVIDAYSNSAQGFFIKATSIEELTDSITIIMNYWKKCAAPNNFK</sequence>
<dbReference type="PROSITE" id="PS50110">
    <property type="entry name" value="RESPONSE_REGULATORY"/>
    <property type="match status" value="1"/>
</dbReference>
<gene>
    <name evidence="3" type="ORF">LXM26_28975</name>
</gene>
<name>A0A9X1PSF0_9BACT</name>
<dbReference type="Proteomes" id="UP001139000">
    <property type="component" value="Unassembled WGS sequence"/>
</dbReference>
<dbReference type="AlphaFoldDB" id="A0A9X1PSF0"/>
<keyword evidence="4" id="KW-1185">Reference proteome</keyword>
<evidence type="ECO:0000313" key="4">
    <source>
        <dbReference type="Proteomes" id="UP001139000"/>
    </source>
</evidence>
<organism evidence="3 4">
    <name type="scientific">Dyadobacter chenwenxiniae</name>
    <dbReference type="NCBI Taxonomy" id="2906456"/>
    <lineage>
        <taxon>Bacteria</taxon>
        <taxon>Pseudomonadati</taxon>
        <taxon>Bacteroidota</taxon>
        <taxon>Cytophagia</taxon>
        <taxon>Cytophagales</taxon>
        <taxon>Spirosomataceae</taxon>
        <taxon>Dyadobacter</taxon>
    </lineage>
</organism>
<dbReference type="RefSeq" id="WP_234658585.1">
    <property type="nucleotide sequence ID" value="NZ_CP094997.1"/>
</dbReference>
<evidence type="ECO:0000259" key="2">
    <source>
        <dbReference type="PROSITE" id="PS50110"/>
    </source>
</evidence>
<protein>
    <submittedName>
        <fullName evidence="3">Response regulator</fullName>
    </submittedName>
</protein>
<dbReference type="PANTHER" id="PTHR44520:SF2">
    <property type="entry name" value="RESPONSE REGULATOR RCP1"/>
    <property type="match status" value="1"/>
</dbReference>
<dbReference type="SMART" id="SM00448">
    <property type="entry name" value="REC"/>
    <property type="match status" value="1"/>
</dbReference>
<dbReference type="GO" id="GO:0000160">
    <property type="term" value="P:phosphorelay signal transduction system"/>
    <property type="evidence" value="ECO:0007669"/>
    <property type="project" value="InterPro"/>
</dbReference>
<feature type="modified residue" description="4-aspartylphosphate" evidence="1">
    <location>
        <position position="59"/>
    </location>
</feature>
<comment type="caution">
    <text evidence="3">The sequence shown here is derived from an EMBL/GenBank/DDBJ whole genome shotgun (WGS) entry which is preliminary data.</text>
</comment>
<dbReference type="Gene3D" id="3.40.50.2300">
    <property type="match status" value="1"/>
</dbReference>
<evidence type="ECO:0000313" key="3">
    <source>
        <dbReference type="EMBL" id="MCF0065584.1"/>
    </source>
</evidence>
<proteinExistence type="predicted"/>
<keyword evidence="1" id="KW-0597">Phosphoprotein</keyword>
<dbReference type="EMBL" id="JAJTTC010000012">
    <property type="protein sequence ID" value="MCF0065584.1"/>
    <property type="molecule type" value="Genomic_DNA"/>
</dbReference>
<dbReference type="PANTHER" id="PTHR44520">
    <property type="entry name" value="RESPONSE REGULATOR RCP1-RELATED"/>
    <property type="match status" value="1"/>
</dbReference>